<dbReference type="AlphaFoldDB" id="A0A419PMM0"/>
<dbReference type="Proteomes" id="UP000286415">
    <property type="component" value="Unassembled WGS sequence"/>
</dbReference>
<proteinExistence type="predicted"/>
<keyword evidence="2" id="KW-1185">Reference proteome</keyword>
<dbReference type="InParanoid" id="A0A419PMM0"/>
<name>A0A419PMM0_CLOSI</name>
<evidence type="ECO:0000313" key="2">
    <source>
        <dbReference type="Proteomes" id="UP000286415"/>
    </source>
</evidence>
<reference evidence="1 2" key="1">
    <citation type="journal article" date="2018" name="Biotechnol. Adv.">
        <title>Improved genomic resources and new bioinformatic workflow for the carcinogenic parasite Clonorchis sinensis: Biotechnological implications.</title>
        <authorList>
            <person name="Wang D."/>
            <person name="Korhonen P.K."/>
            <person name="Gasser R.B."/>
            <person name="Young N.D."/>
        </authorList>
    </citation>
    <scope>NUCLEOTIDE SEQUENCE [LARGE SCALE GENOMIC DNA]</scope>
    <source>
        <strain evidence="1">Cs-k2</strain>
    </source>
</reference>
<reference evidence="1 2" key="2">
    <citation type="journal article" date="2021" name="Genomics">
        <title>High-quality reference genome for Clonorchis sinensis.</title>
        <authorList>
            <person name="Young N.D."/>
            <person name="Stroehlein A.J."/>
            <person name="Kinkar L."/>
            <person name="Wang T."/>
            <person name="Sohn W.M."/>
            <person name="Chang B.C.H."/>
            <person name="Kaur P."/>
            <person name="Weisz D."/>
            <person name="Dudchenko O."/>
            <person name="Aiden E.L."/>
            <person name="Korhonen P.K."/>
            <person name="Gasser R.B."/>
        </authorList>
    </citation>
    <scope>NUCLEOTIDE SEQUENCE [LARGE SCALE GENOMIC DNA]</scope>
    <source>
        <strain evidence="1">Cs-k2</strain>
    </source>
</reference>
<dbReference type="EMBL" id="NIRI02000042">
    <property type="protein sequence ID" value="KAG5448373.1"/>
    <property type="molecule type" value="Genomic_DNA"/>
</dbReference>
<sequence>MFWLLRYSRYLEISPENITNESFSRVPGNRMCCNRPLRVLVGTVFGISRYTIHVFTQCTTRKFAENSTTAHGRFCPPCKSVYFAKFVQLGFKQNVWLTETRGLRLPDESQERRNRSWAVEESSPTL</sequence>
<organism evidence="1 2">
    <name type="scientific">Clonorchis sinensis</name>
    <name type="common">Chinese liver fluke</name>
    <dbReference type="NCBI Taxonomy" id="79923"/>
    <lineage>
        <taxon>Eukaryota</taxon>
        <taxon>Metazoa</taxon>
        <taxon>Spiralia</taxon>
        <taxon>Lophotrochozoa</taxon>
        <taxon>Platyhelminthes</taxon>
        <taxon>Trematoda</taxon>
        <taxon>Digenea</taxon>
        <taxon>Opisthorchiida</taxon>
        <taxon>Opisthorchiata</taxon>
        <taxon>Opisthorchiidae</taxon>
        <taxon>Clonorchis</taxon>
    </lineage>
</organism>
<accession>A0A419PMM0</accession>
<gene>
    <name evidence="1" type="ORF">CSKR_112918</name>
</gene>
<evidence type="ECO:0000313" key="1">
    <source>
        <dbReference type="EMBL" id="KAG5448373.1"/>
    </source>
</evidence>
<comment type="caution">
    <text evidence="1">The sequence shown here is derived from an EMBL/GenBank/DDBJ whole genome shotgun (WGS) entry which is preliminary data.</text>
</comment>
<protein>
    <submittedName>
        <fullName evidence="1">Uncharacterized protein</fullName>
    </submittedName>
</protein>